<keyword evidence="1" id="KW-0472">Membrane</keyword>
<name>A0A5R9L472_9BACT</name>
<protein>
    <submittedName>
        <fullName evidence="2">Uncharacterized protein</fullName>
    </submittedName>
</protein>
<sequence>MFWFFTALGINSLALLLIIANAVYDALTLKNSSGHNDFVNLIGVVLAVVIVFAFSLKNAGKQSIANMVLWIPGAPLALFFFFTAIYFVIIFLTDSDWK</sequence>
<evidence type="ECO:0000256" key="1">
    <source>
        <dbReference type="SAM" id="Phobius"/>
    </source>
</evidence>
<accession>A0A5R9L472</accession>
<evidence type="ECO:0000313" key="2">
    <source>
        <dbReference type="EMBL" id="TLV03366.1"/>
    </source>
</evidence>
<evidence type="ECO:0000313" key="3">
    <source>
        <dbReference type="Proteomes" id="UP000306402"/>
    </source>
</evidence>
<dbReference type="EMBL" id="VCEJ01000002">
    <property type="protein sequence ID" value="TLV03366.1"/>
    <property type="molecule type" value="Genomic_DNA"/>
</dbReference>
<dbReference type="RefSeq" id="WP_138364574.1">
    <property type="nucleotide sequence ID" value="NZ_VCEJ01000002.1"/>
</dbReference>
<organism evidence="2 3">
    <name type="scientific">Dyadobacter luticola</name>
    <dbReference type="NCBI Taxonomy" id="1979387"/>
    <lineage>
        <taxon>Bacteria</taxon>
        <taxon>Pseudomonadati</taxon>
        <taxon>Bacteroidota</taxon>
        <taxon>Cytophagia</taxon>
        <taxon>Cytophagales</taxon>
        <taxon>Spirosomataceae</taxon>
        <taxon>Dyadobacter</taxon>
    </lineage>
</organism>
<dbReference type="AlphaFoldDB" id="A0A5R9L472"/>
<feature type="transmembrane region" description="Helical" evidence="1">
    <location>
        <begin position="38"/>
        <end position="56"/>
    </location>
</feature>
<proteinExistence type="predicted"/>
<keyword evidence="3" id="KW-1185">Reference proteome</keyword>
<keyword evidence="1" id="KW-0812">Transmembrane</keyword>
<feature type="transmembrane region" description="Helical" evidence="1">
    <location>
        <begin position="68"/>
        <end position="92"/>
    </location>
</feature>
<dbReference type="Proteomes" id="UP000306402">
    <property type="component" value="Unassembled WGS sequence"/>
</dbReference>
<reference evidence="2 3" key="1">
    <citation type="submission" date="2019-05" db="EMBL/GenBank/DDBJ databases">
        <authorList>
            <person name="Qu J.-H."/>
        </authorList>
    </citation>
    <scope>NUCLEOTIDE SEQUENCE [LARGE SCALE GENOMIC DNA]</scope>
    <source>
        <strain evidence="2 3">T17</strain>
    </source>
</reference>
<gene>
    <name evidence="2" type="ORF">FEN17_07085</name>
</gene>
<keyword evidence="1" id="KW-1133">Transmembrane helix</keyword>
<comment type="caution">
    <text evidence="2">The sequence shown here is derived from an EMBL/GenBank/DDBJ whole genome shotgun (WGS) entry which is preliminary data.</text>
</comment>